<evidence type="ECO:0000313" key="3">
    <source>
        <dbReference type="Proteomes" id="UP001236239"/>
    </source>
</evidence>
<dbReference type="InterPro" id="IPR010982">
    <property type="entry name" value="Lambda_DNA-bd_dom_sf"/>
</dbReference>
<feature type="domain" description="Bacteriophage CI repressor N-terminal" evidence="1">
    <location>
        <begin position="9"/>
        <end position="70"/>
    </location>
</feature>
<dbReference type="Pfam" id="PF07022">
    <property type="entry name" value="Phage_CI_repr"/>
    <property type="match status" value="1"/>
</dbReference>
<dbReference type="Gene3D" id="1.10.260.40">
    <property type="entry name" value="lambda repressor-like DNA-binding domains"/>
    <property type="match status" value="1"/>
</dbReference>
<sequence length="121" mass="13684">MNTNDKFRQIITTLGFKNVRDFSESLDITQARLVDVMREKQKIPQDLIFTLITKHNINANWLLTGQGNMFIGSQATTQTLNPQEAALLEDYRESNEQGKEAIEKTAKALSTISALENRKVA</sequence>
<dbReference type="Proteomes" id="UP001236239">
    <property type="component" value="Unassembled WGS sequence"/>
</dbReference>
<reference evidence="2" key="1">
    <citation type="journal article" date="2023" name="Front. Microbiol.">
        <title>Phylogeography and host specificity of Pasteurellaceae pathogenic to sea-farmed fish in the north-east Atlantic.</title>
        <authorList>
            <person name="Gulla S."/>
            <person name="Colquhoun D.J."/>
            <person name="Olsen A.B."/>
            <person name="Spilsberg B."/>
            <person name="Lagesen K."/>
            <person name="Aakesson C.P."/>
            <person name="Strom S."/>
            <person name="Manji F."/>
            <person name="Birkbeck T.H."/>
            <person name="Nilsen H.K."/>
        </authorList>
    </citation>
    <scope>NUCLEOTIDE SEQUENCE</scope>
    <source>
        <strain evidence="2">TW16_20</strain>
    </source>
</reference>
<evidence type="ECO:0000313" key="2">
    <source>
        <dbReference type="EMBL" id="MDP8172586.1"/>
    </source>
</evidence>
<protein>
    <submittedName>
        <fullName evidence="2">Helix-turn-helix domain-containing protein</fullName>
    </submittedName>
</protein>
<name>A0AAJ6N9C3_9PAST</name>
<dbReference type="RefSeq" id="WP_306375190.1">
    <property type="nucleotide sequence ID" value="NZ_JASAYN010000007.1"/>
</dbReference>
<proteinExistence type="predicted"/>
<organism evidence="2 3">
    <name type="scientific">Phocoenobacter skyensis</name>
    <dbReference type="NCBI Taxonomy" id="97481"/>
    <lineage>
        <taxon>Bacteria</taxon>
        <taxon>Pseudomonadati</taxon>
        <taxon>Pseudomonadota</taxon>
        <taxon>Gammaproteobacteria</taxon>
        <taxon>Pasteurellales</taxon>
        <taxon>Pasteurellaceae</taxon>
        <taxon>Phocoenobacter</taxon>
    </lineage>
</organism>
<dbReference type="GO" id="GO:0003677">
    <property type="term" value="F:DNA binding"/>
    <property type="evidence" value="ECO:0007669"/>
    <property type="project" value="InterPro"/>
</dbReference>
<dbReference type="InterPro" id="IPR010744">
    <property type="entry name" value="Phage_CI_N"/>
</dbReference>
<gene>
    <name evidence="2" type="ORF">QJU93_04365</name>
</gene>
<dbReference type="AlphaFoldDB" id="A0AAJ6N9C3"/>
<comment type="caution">
    <text evidence="2">The sequence shown here is derived from an EMBL/GenBank/DDBJ whole genome shotgun (WGS) entry which is preliminary data.</text>
</comment>
<accession>A0AAJ6N9C3</accession>
<dbReference type="GO" id="GO:0045892">
    <property type="term" value="P:negative regulation of DNA-templated transcription"/>
    <property type="evidence" value="ECO:0007669"/>
    <property type="project" value="InterPro"/>
</dbReference>
<dbReference type="EMBL" id="JASAYQ010000005">
    <property type="protein sequence ID" value="MDP8172586.1"/>
    <property type="molecule type" value="Genomic_DNA"/>
</dbReference>
<evidence type="ECO:0000259" key="1">
    <source>
        <dbReference type="Pfam" id="PF07022"/>
    </source>
</evidence>